<feature type="transmembrane region" description="Helical" evidence="2">
    <location>
        <begin position="266"/>
        <end position="286"/>
    </location>
</feature>
<dbReference type="KEGG" id="tsv:DSM104635_00624"/>
<reference evidence="4" key="1">
    <citation type="submission" date="2019-12" db="EMBL/GenBank/DDBJ databases">
        <title>Complete genome of Terracaulis silvestris 0127_4.</title>
        <authorList>
            <person name="Vieira S."/>
            <person name="Riedel T."/>
            <person name="Sproer C."/>
            <person name="Pascual J."/>
            <person name="Boedeker C."/>
            <person name="Overmann J."/>
        </authorList>
    </citation>
    <scope>NUCLEOTIDE SEQUENCE [LARGE SCALE GENOMIC DNA]</scope>
    <source>
        <strain evidence="4">0127_4</strain>
    </source>
</reference>
<gene>
    <name evidence="3" type="ORF">DSM104635_00624</name>
</gene>
<keyword evidence="2" id="KW-0812">Transmembrane</keyword>
<sequence>MTMDGAVADMKAENTGGGERGQPRDATRGARNQADAARRVEDRTLTIDGASIAIGLYRSRGRGKTGVLVYLGGDDAELAGLASEAHCLVVSFQTGAGHTIDDGRRVLDWVRANARKLGADASRLALGATGVDAGDAIAIAQTQTAGSLTLLLLRSPRLDLATVEPALLPSTFVQTGENDANPIFDFATAVLAADVELELHMASPAINRSQTPNGAKAPDVALAVGALKRALKLAAKRMSVIPLVVTVLGSFFAFAVSTYLGADLPAALGQAAMALVVPLTLQALWARWRGRG</sequence>
<name>A0A6I6MJ21_9CAUL</name>
<dbReference type="Gene3D" id="3.40.50.1820">
    <property type="entry name" value="alpha/beta hydrolase"/>
    <property type="match status" value="1"/>
</dbReference>
<organism evidence="3 4">
    <name type="scientific">Terricaulis silvestris</name>
    <dbReference type="NCBI Taxonomy" id="2686094"/>
    <lineage>
        <taxon>Bacteria</taxon>
        <taxon>Pseudomonadati</taxon>
        <taxon>Pseudomonadota</taxon>
        <taxon>Alphaproteobacteria</taxon>
        <taxon>Caulobacterales</taxon>
        <taxon>Caulobacteraceae</taxon>
        <taxon>Terricaulis</taxon>
    </lineage>
</organism>
<dbReference type="AlphaFoldDB" id="A0A6I6MJ21"/>
<dbReference type="InterPro" id="IPR029058">
    <property type="entry name" value="AB_hydrolase_fold"/>
</dbReference>
<evidence type="ECO:0000256" key="1">
    <source>
        <dbReference type="SAM" id="MobiDB-lite"/>
    </source>
</evidence>
<dbReference type="EMBL" id="CP047045">
    <property type="protein sequence ID" value="QGZ93811.1"/>
    <property type="molecule type" value="Genomic_DNA"/>
</dbReference>
<evidence type="ECO:0000313" key="4">
    <source>
        <dbReference type="Proteomes" id="UP000431269"/>
    </source>
</evidence>
<dbReference type="SUPFAM" id="SSF53474">
    <property type="entry name" value="alpha/beta-Hydrolases"/>
    <property type="match status" value="1"/>
</dbReference>
<evidence type="ECO:0000256" key="2">
    <source>
        <dbReference type="SAM" id="Phobius"/>
    </source>
</evidence>
<keyword evidence="2" id="KW-1133">Transmembrane helix</keyword>
<accession>A0A6I6MJ21</accession>
<keyword evidence="4" id="KW-1185">Reference proteome</keyword>
<protein>
    <submittedName>
        <fullName evidence="3">Uncharacterized protein</fullName>
    </submittedName>
</protein>
<dbReference type="Proteomes" id="UP000431269">
    <property type="component" value="Chromosome"/>
</dbReference>
<feature type="region of interest" description="Disordered" evidence="1">
    <location>
        <begin position="1"/>
        <end position="37"/>
    </location>
</feature>
<proteinExistence type="predicted"/>
<keyword evidence="2" id="KW-0472">Membrane</keyword>
<feature type="transmembrane region" description="Helical" evidence="2">
    <location>
        <begin position="238"/>
        <end position="260"/>
    </location>
</feature>
<evidence type="ECO:0000313" key="3">
    <source>
        <dbReference type="EMBL" id="QGZ93811.1"/>
    </source>
</evidence>